<gene>
    <name evidence="3" type="ORF">DYI25_14850</name>
</gene>
<dbReference type="PANTHER" id="PTHR33308">
    <property type="entry name" value="PEPTIDOGLYCAN HYDROLASE FLGJ"/>
    <property type="match status" value="1"/>
</dbReference>
<feature type="domain" description="SH3b" evidence="2">
    <location>
        <begin position="990"/>
        <end position="1067"/>
    </location>
</feature>
<dbReference type="InterPro" id="IPR003646">
    <property type="entry name" value="SH3-like_bac-type"/>
</dbReference>
<protein>
    <submittedName>
        <fullName evidence="3">Mannosyl-glycoendo-beta-N-acetylglucosaminidase</fullName>
    </submittedName>
</protein>
<dbReference type="PANTHER" id="PTHR33308:SF9">
    <property type="entry name" value="PEPTIDOGLYCAN HYDROLASE FLGJ"/>
    <property type="match status" value="1"/>
</dbReference>
<evidence type="ECO:0000313" key="4">
    <source>
        <dbReference type="Proteomes" id="UP000761411"/>
    </source>
</evidence>
<reference evidence="3 4" key="1">
    <citation type="journal article" date="2021" name="Microorganisms">
        <title>Bacterial Dimethylsulfoniopropionate Biosynthesis in the East China Sea.</title>
        <authorList>
            <person name="Liu J."/>
            <person name="Zhang Y."/>
            <person name="Liu J."/>
            <person name="Zhong H."/>
            <person name="Williams B.T."/>
            <person name="Zheng Y."/>
            <person name="Curson A.R.J."/>
            <person name="Sun C."/>
            <person name="Sun H."/>
            <person name="Song D."/>
            <person name="Wagner Mackenzie B."/>
            <person name="Bermejo Martinez A."/>
            <person name="Todd J.D."/>
            <person name="Zhang X.H."/>
        </authorList>
    </citation>
    <scope>NUCLEOTIDE SEQUENCE [LARGE SCALE GENOMIC DNA]</scope>
    <source>
        <strain evidence="3 4">ESS08</strain>
    </source>
</reference>
<dbReference type="Pfam" id="PF01832">
    <property type="entry name" value="Glucosaminidase"/>
    <property type="match status" value="1"/>
</dbReference>
<dbReference type="Gene3D" id="1.10.530.10">
    <property type="match status" value="1"/>
</dbReference>
<dbReference type="Proteomes" id="UP000761411">
    <property type="component" value="Unassembled WGS sequence"/>
</dbReference>
<accession>A0A944GX73</accession>
<dbReference type="InterPro" id="IPR013783">
    <property type="entry name" value="Ig-like_fold"/>
</dbReference>
<dbReference type="Gene3D" id="2.60.40.10">
    <property type="entry name" value="Immunoglobulins"/>
    <property type="match status" value="7"/>
</dbReference>
<name>A0A944GX73_9BACI</name>
<dbReference type="AlphaFoldDB" id="A0A944GX73"/>
<organism evidence="3 4">
    <name type="scientific">Mesobacillus boroniphilus</name>
    <dbReference type="NCBI Taxonomy" id="308892"/>
    <lineage>
        <taxon>Bacteria</taxon>
        <taxon>Bacillati</taxon>
        <taxon>Bacillota</taxon>
        <taxon>Bacilli</taxon>
        <taxon>Bacillales</taxon>
        <taxon>Bacillaceae</taxon>
        <taxon>Mesobacillus</taxon>
    </lineage>
</organism>
<keyword evidence="1" id="KW-0378">Hydrolase</keyword>
<dbReference type="EMBL" id="QTKX01000002">
    <property type="protein sequence ID" value="MBS8265703.1"/>
    <property type="molecule type" value="Genomic_DNA"/>
</dbReference>
<dbReference type="GO" id="GO:0004040">
    <property type="term" value="F:amidase activity"/>
    <property type="evidence" value="ECO:0007669"/>
    <property type="project" value="InterPro"/>
</dbReference>
<evidence type="ECO:0000256" key="1">
    <source>
        <dbReference type="ARBA" id="ARBA00022801"/>
    </source>
</evidence>
<evidence type="ECO:0000259" key="2">
    <source>
        <dbReference type="PROSITE" id="PS51781"/>
    </source>
</evidence>
<keyword evidence="4" id="KW-1185">Reference proteome</keyword>
<dbReference type="PROSITE" id="PS51781">
    <property type="entry name" value="SH3B"/>
    <property type="match status" value="1"/>
</dbReference>
<dbReference type="Pfam" id="PF17957">
    <property type="entry name" value="Big_7"/>
    <property type="match status" value="7"/>
</dbReference>
<sequence length="1140" mass="123350">MFVTMFTVLLNFNSGNHMANAATLPAKGYMDAPADLSTVKGDLAVSGWFLDGSGVAKIEVMVDGKVIGQAQYGLERLDVQKAHPAYKNPNSGFRYVLDTRKLTNGNHSLTVRATGKNGVVTALPGRTVNVQNLPAKGSMDAPANGATLKGEIPVKGWFLNGSGVAKIEVLIDGKIMGQAEYGLSRADVHRAYPEYENANSGYLYNLNTRNLVNGTHSLAVRATALNGTTTTIKTIKVNVQNPVLSPRGSLDKPANNSIIKGDIPVSGWFLDGDGVARIEVLFDGKLIGNAEYGKSRLDVHKAYPDYENANSGFLYTLNSKNYSNGTHSLTVRGVSMDGTITNIKTVTVNIQNPNLSPRGSLDKPANNSTVKGDIPVSGWFLDGNGVARVEVLADGKIIGNAEYGIERLDVLKAYPDYENSNSGFSYTLNTKKFANGVHTLSVRGVNSAGTITNIKTVSMDIQNPQLITRGSVDEPANNSIIKGETVIRGWALDGSGIAKVEALLDGKPVGQAEYGLERLDVLNSYPEYENANSGYLLHLDTTSFYNGFHTLTVQVTNSNGEVKELKTIDVYVQNAIAPKASIDTPAINAVISGDTTVRGWALDGLGVSKLEILADGKVMGQAQYGLERLDVLKAYPEYGNTNSGYSYTLNTKLLNNGTHTISLRLTNSEGTSADVKSVTVNVQNEALPTKGSIDSPLNGTTIKDDTLVKGWILDGIGVDRVEILVDGILKGKAEYGLSRTDVYNKYPEYKNANSGYQFLLNTRTLTAGQHKLTIRVTRTNGTTYSLTNDVTVNNGNPYTLVNLKKPANITASDIVDFFNRKSPYSPLKNFAQDFIDAQNKYGVNAQYLVAHAIWETGWGGSDLRNYKHNLYGYGAYDVCPFTCGYYFPSGSASIDKVAYQVRKDYLEPTGAYYYAEYGPTLVGMNVKYATDQNWKNGIANLMESIKTYDKNYYSSRSEASNSGAIPPVYGRDIPDGQAYPTHTVLSFPGGITAKVNIGSLNFRSLPYVSSSTLIGTLSQNAAVEVLGYNTDVRYSPGSTGSYAFRWYRVRVNGQNGWLSGEYIDIANLLQVNAGGSTLNIRNNPSATNTTVLTNVADGTFLKIVLNNGVPVTQDGWYNVYLPNSTATGWVSGDFVNHIQH</sequence>
<evidence type="ECO:0000313" key="3">
    <source>
        <dbReference type="EMBL" id="MBS8265703.1"/>
    </source>
</evidence>
<dbReference type="InterPro" id="IPR051056">
    <property type="entry name" value="Glycosyl_Hydrolase_73"/>
</dbReference>
<comment type="caution">
    <text evidence="3">The sequence shown here is derived from an EMBL/GenBank/DDBJ whole genome shotgun (WGS) entry which is preliminary data.</text>
</comment>
<dbReference type="Gene3D" id="2.30.30.40">
    <property type="entry name" value="SH3 Domains"/>
    <property type="match status" value="2"/>
</dbReference>
<dbReference type="SMART" id="SM00047">
    <property type="entry name" value="LYZ2"/>
    <property type="match status" value="1"/>
</dbReference>
<dbReference type="InterPro" id="IPR002901">
    <property type="entry name" value="MGlyc_endo_b_GlcNAc-like_dom"/>
</dbReference>
<proteinExistence type="predicted"/>